<dbReference type="AlphaFoldDB" id="A0A1M7ULM9"/>
<evidence type="ECO:0000313" key="1">
    <source>
        <dbReference type="EMBL" id="SHN83869.1"/>
    </source>
</evidence>
<name>A0A1M7ULM9_9FIRM</name>
<reference evidence="2" key="1">
    <citation type="submission" date="2016-12" db="EMBL/GenBank/DDBJ databases">
        <authorList>
            <person name="Varghese N."/>
            <person name="Submissions S."/>
        </authorList>
    </citation>
    <scope>NUCLEOTIDE SEQUENCE [LARGE SCALE GENOMIC DNA]</scope>
    <source>
        <strain evidence="2">DSM 11544</strain>
    </source>
</reference>
<evidence type="ECO:0000313" key="2">
    <source>
        <dbReference type="Proteomes" id="UP000184010"/>
    </source>
</evidence>
<keyword evidence="2" id="KW-1185">Reference proteome</keyword>
<proteinExistence type="predicted"/>
<dbReference type="STRING" id="1121395.SAMN02745215_04089"/>
<gene>
    <name evidence="1" type="ORF">SAMN02745215_04089</name>
</gene>
<sequence length="65" mass="7543">MKEYNYFRVTSNGPIATMTLSRSEKMNIEIHDQQSPQSPACLHPFSGDECRCGRRRQWGLLWLGI</sequence>
<organism evidence="1 2">
    <name type="scientific">Desulfitobacterium chlororespirans DSM 11544</name>
    <dbReference type="NCBI Taxonomy" id="1121395"/>
    <lineage>
        <taxon>Bacteria</taxon>
        <taxon>Bacillati</taxon>
        <taxon>Bacillota</taxon>
        <taxon>Clostridia</taxon>
        <taxon>Eubacteriales</taxon>
        <taxon>Desulfitobacteriaceae</taxon>
        <taxon>Desulfitobacterium</taxon>
    </lineage>
</organism>
<protein>
    <submittedName>
        <fullName evidence="1">Uncharacterized protein</fullName>
    </submittedName>
</protein>
<dbReference type="EMBL" id="FRDN01000014">
    <property type="protein sequence ID" value="SHN83869.1"/>
    <property type="molecule type" value="Genomic_DNA"/>
</dbReference>
<dbReference type="Proteomes" id="UP000184010">
    <property type="component" value="Unassembled WGS sequence"/>
</dbReference>
<accession>A0A1M7ULM9</accession>